<dbReference type="PANTHER" id="PTHR35152">
    <property type="entry name" value="DOMAIN SIGNALLING PROTEIN, PUTATIVE (AFU_ORTHOLOGUE AFUA_5G11310)-RELATED"/>
    <property type="match status" value="1"/>
</dbReference>
<feature type="transmembrane region" description="Helical" evidence="2">
    <location>
        <begin position="162"/>
        <end position="187"/>
    </location>
</feature>
<organism evidence="4 5">
    <name type="scientific">Ophiocordyceps camponoti-rufipedis</name>
    <dbReference type="NCBI Taxonomy" id="2004952"/>
    <lineage>
        <taxon>Eukaryota</taxon>
        <taxon>Fungi</taxon>
        <taxon>Dikarya</taxon>
        <taxon>Ascomycota</taxon>
        <taxon>Pezizomycotina</taxon>
        <taxon>Sordariomycetes</taxon>
        <taxon>Hypocreomycetidae</taxon>
        <taxon>Hypocreales</taxon>
        <taxon>Ophiocordycipitaceae</taxon>
        <taxon>Ophiocordyceps</taxon>
    </lineage>
</organism>
<feature type="region of interest" description="Disordered" evidence="1">
    <location>
        <begin position="814"/>
        <end position="851"/>
    </location>
</feature>
<evidence type="ECO:0000256" key="2">
    <source>
        <dbReference type="SAM" id="Phobius"/>
    </source>
</evidence>
<gene>
    <name evidence="4" type="ORF">CDD80_1494</name>
</gene>
<comment type="caution">
    <text evidence="4">The sequence shown here is derived from an EMBL/GenBank/DDBJ whole genome shotgun (WGS) entry which is preliminary data.</text>
</comment>
<feature type="region of interest" description="Disordered" evidence="1">
    <location>
        <begin position="742"/>
        <end position="765"/>
    </location>
</feature>
<dbReference type="PROSITE" id="PS50924">
    <property type="entry name" value="MHYT"/>
    <property type="match status" value="1"/>
</dbReference>
<feature type="compositionally biased region" description="Basic and acidic residues" evidence="1">
    <location>
        <begin position="440"/>
        <end position="457"/>
    </location>
</feature>
<feature type="compositionally biased region" description="Polar residues" evidence="1">
    <location>
        <begin position="700"/>
        <end position="711"/>
    </location>
</feature>
<keyword evidence="2" id="KW-0472">Membrane</keyword>
<proteinExistence type="predicted"/>
<reference evidence="4 5" key="1">
    <citation type="submission" date="2017-06" db="EMBL/GenBank/DDBJ databases">
        <title>Ant-infecting Ophiocordyceps genomes reveal a high diversity of potential behavioral manipulation genes and a possible major role for enterotoxins.</title>
        <authorList>
            <person name="De Bekker C."/>
            <person name="Evans H.C."/>
            <person name="Brachmann A."/>
            <person name="Hughes D.P."/>
        </authorList>
    </citation>
    <scope>NUCLEOTIDE SEQUENCE [LARGE SCALE GENOMIC DNA]</scope>
    <source>
        <strain evidence="4 5">Map16</strain>
    </source>
</reference>
<feature type="region of interest" description="Disordered" evidence="1">
    <location>
        <begin position="412"/>
        <end position="458"/>
    </location>
</feature>
<dbReference type="PANTHER" id="PTHR35152:SF1">
    <property type="entry name" value="DOMAIN SIGNALLING PROTEIN, PUTATIVE (AFU_ORTHOLOGUE AFUA_5G11310)-RELATED"/>
    <property type="match status" value="1"/>
</dbReference>
<accession>A0A2C5Z9H0</accession>
<evidence type="ECO:0000256" key="1">
    <source>
        <dbReference type="SAM" id="MobiDB-lite"/>
    </source>
</evidence>
<protein>
    <recommendedName>
        <fullName evidence="3">MHYT domain-containing protein</fullName>
    </recommendedName>
</protein>
<dbReference type="OrthoDB" id="264015at2759"/>
<feature type="transmembrane region" description="Helical" evidence="2">
    <location>
        <begin position="240"/>
        <end position="264"/>
    </location>
</feature>
<dbReference type="InterPro" id="IPR005330">
    <property type="entry name" value="MHYT_dom"/>
</dbReference>
<feature type="transmembrane region" description="Helical" evidence="2">
    <location>
        <begin position="199"/>
        <end position="220"/>
    </location>
</feature>
<evidence type="ECO:0000259" key="3">
    <source>
        <dbReference type="PROSITE" id="PS50924"/>
    </source>
</evidence>
<dbReference type="STRING" id="2004952.A0A2C5Z9H0"/>
<feature type="domain" description="MHYT" evidence="3">
    <location>
        <begin position="24"/>
        <end position="223"/>
    </location>
</feature>
<feature type="transmembrane region" description="Helical" evidence="2">
    <location>
        <begin position="59"/>
        <end position="80"/>
    </location>
</feature>
<feature type="region of interest" description="Disordered" evidence="1">
    <location>
        <begin position="687"/>
        <end position="711"/>
    </location>
</feature>
<dbReference type="Proteomes" id="UP000226431">
    <property type="component" value="Unassembled WGS sequence"/>
</dbReference>
<evidence type="ECO:0000313" key="4">
    <source>
        <dbReference type="EMBL" id="PHH76523.1"/>
    </source>
</evidence>
<evidence type="ECO:0000313" key="5">
    <source>
        <dbReference type="Proteomes" id="UP000226431"/>
    </source>
</evidence>
<feature type="transmembrane region" description="Helical" evidence="2">
    <location>
        <begin position="128"/>
        <end position="150"/>
    </location>
</feature>
<dbReference type="EMBL" id="NJES01000160">
    <property type="protein sequence ID" value="PHH76523.1"/>
    <property type="molecule type" value="Genomic_DNA"/>
</dbReference>
<keyword evidence="2" id="KW-0812">Transmembrane</keyword>
<feature type="transmembrane region" description="Helical" evidence="2">
    <location>
        <begin position="100"/>
        <end position="121"/>
    </location>
</feature>
<feature type="transmembrane region" description="Helical" evidence="2">
    <location>
        <begin position="26"/>
        <end position="47"/>
    </location>
</feature>
<keyword evidence="2" id="KW-1133">Transmembrane helix</keyword>
<keyword evidence="5" id="KW-1185">Reference proteome</keyword>
<dbReference type="AlphaFoldDB" id="A0A2C5Z9H0"/>
<name>A0A2C5Z9H0_9HYPO</name>
<sequence length="878" mass="97258">MQLQMASTQELFLQYEGKIVPHDYEAGLVVVSVIICFVGTSSALELIRRQTSNKGVHNLLLLAGAAICMGGIAMWSMHYIGNRSVRFLDGQKEFEFVYKTGLAVVALLIPIIVLFVAFVIITRHGRVCWVRITLAGFISGATLVGMHYLVDASIDNYKTVYHVGNIVGAALIGVFTNIGALAFLFVFESAWTDRWWKRPICAFLLAVCISAENWCAAAGTQYRLRGPHHHPALLSTKGSIIVVICLTVGGFVFTVLSGVYSYWIQKDYAKKAQKVALAAAVFDDRGRIMVSHEGLLPSEVITDTFIPTSNNDVFDTSNPVFHWMFWASRNWPRIAHVLPGMEAHVASLSSKTNRKLKLKLLGEDGEAVENYNMILCELYCLAASSLSSRMKEDIESTGMLWDEIFATGDVSGSFGRSSSSYSGGSSELPMYRSSTSSIIKPEETNEKHDDRSNDGHGKGSLMFIVRHVSSRRDVERLEAAGFRFAEIHRVLGSIRTGMQIKTPDFAARLRIMSTFNEQDSDLRPGVHVGLFALRARVDLGGFDVLVQRKAKNLLPTVHLQRESLGQWQKDILERISGMTTPEIIENLNVDQFDSARERHFARQLLEAITSLRSWTDQPIFDEAKLNTSIVQVPCSSIDQSATCSVLTFQLMLPIHLTISFRNYEAIPLQFFKVRQFFSPGFNGPGRTSTGGMAQNGLHFPNSNSSLGGDSGPTTFMEFVKPGRRFRKNVPYRPSNHTLAQSFKRLSFGTSGRNARPGSATGDATGDTLPFAAAMAPPGQADLHHGHSILVSQEVVVNYQQSFDPEADEMDITEKDTWEAGGPSEPSRQYRPGLTPPPEAESYSVTATGTDVNRAKDEASFVDELLQNCMEQYKPKRRQ</sequence>
<feature type="compositionally biased region" description="Low complexity" evidence="1">
    <location>
        <begin position="412"/>
        <end position="426"/>
    </location>
</feature>
<dbReference type="Pfam" id="PF03707">
    <property type="entry name" value="MHYT"/>
    <property type="match status" value="1"/>
</dbReference>